<dbReference type="AlphaFoldDB" id="A0A0F9TK18"/>
<name>A0A0F9TK18_9ZZZZ</name>
<reference evidence="1" key="1">
    <citation type="journal article" date="2015" name="Nature">
        <title>Complex archaea that bridge the gap between prokaryotes and eukaryotes.</title>
        <authorList>
            <person name="Spang A."/>
            <person name="Saw J.H."/>
            <person name="Jorgensen S.L."/>
            <person name="Zaremba-Niedzwiedzka K."/>
            <person name="Martijn J."/>
            <person name="Lind A.E."/>
            <person name="van Eijk R."/>
            <person name="Schleper C."/>
            <person name="Guy L."/>
            <person name="Ettema T.J."/>
        </authorList>
    </citation>
    <scope>NUCLEOTIDE SEQUENCE</scope>
</reference>
<protein>
    <submittedName>
        <fullName evidence="1">Uncharacterized protein</fullName>
    </submittedName>
</protein>
<proteinExistence type="predicted"/>
<accession>A0A0F9TK18</accession>
<sequence length="92" mass="10153">MSERRLTSAHLKVFRGESGIVGNLIHDLDLERAEKGKLRGQVKRLHKILKAIKTKTIDCLNKGGPYTHVLLDVNDLAQAALEAVPGINEEAE</sequence>
<gene>
    <name evidence="1" type="ORF">LCGC14_0338430</name>
</gene>
<comment type="caution">
    <text evidence="1">The sequence shown here is derived from an EMBL/GenBank/DDBJ whole genome shotgun (WGS) entry which is preliminary data.</text>
</comment>
<evidence type="ECO:0000313" key="1">
    <source>
        <dbReference type="EMBL" id="KKN79639.1"/>
    </source>
</evidence>
<organism evidence="1">
    <name type="scientific">marine sediment metagenome</name>
    <dbReference type="NCBI Taxonomy" id="412755"/>
    <lineage>
        <taxon>unclassified sequences</taxon>
        <taxon>metagenomes</taxon>
        <taxon>ecological metagenomes</taxon>
    </lineage>
</organism>
<dbReference type="EMBL" id="LAZR01000244">
    <property type="protein sequence ID" value="KKN79639.1"/>
    <property type="molecule type" value="Genomic_DNA"/>
</dbReference>